<dbReference type="Proteomes" id="UP000038009">
    <property type="component" value="Unassembled WGS sequence"/>
</dbReference>
<dbReference type="OrthoDB" id="67155at2759"/>
<feature type="compositionally biased region" description="Low complexity" evidence="1">
    <location>
        <begin position="74"/>
        <end position="83"/>
    </location>
</feature>
<evidence type="ECO:0000259" key="2">
    <source>
        <dbReference type="PROSITE" id="PS51335"/>
    </source>
</evidence>
<feature type="region of interest" description="Disordered" evidence="1">
    <location>
        <begin position="1"/>
        <end position="22"/>
    </location>
</feature>
<dbReference type="VEuPathDB" id="TriTrypDB:Lsey_0017_0100"/>
<dbReference type="PROSITE" id="PS51335">
    <property type="entry name" value="ELMO"/>
    <property type="match status" value="1"/>
</dbReference>
<reference evidence="3 4" key="1">
    <citation type="journal article" date="2015" name="PLoS Pathog.">
        <title>Leptomonas seymouri: Adaptations to the Dixenous Life Cycle Analyzed by Genome Sequencing, Transcriptome Profiling and Co-infection with Leishmania donovani.</title>
        <authorList>
            <person name="Kraeva N."/>
            <person name="Butenko A."/>
            <person name="Hlavacova J."/>
            <person name="Kostygov A."/>
            <person name="Myskova J."/>
            <person name="Grybchuk D."/>
            <person name="Lestinova T."/>
            <person name="Votypka J."/>
            <person name="Volf P."/>
            <person name="Opperdoes F."/>
            <person name="Flegontov P."/>
            <person name="Lukes J."/>
            <person name="Yurchenko V."/>
        </authorList>
    </citation>
    <scope>NUCLEOTIDE SEQUENCE [LARGE SCALE GENOMIC DNA]</scope>
    <source>
        <strain evidence="3 4">ATCC 30220</strain>
    </source>
</reference>
<dbReference type="PANTHER" id="PTHR12771">
    <property type="entry name" value="ENGULFMENT AND CELL MOTILITY"/>
    <property type="match status" value="1"/>
</dbReference>
<sequence>MASRHEQTIPSSTTVDKPSHRLHCAVPPPSEGFAIGFSFCSSSLVCSAFRSMNNIQSSKTMRQRHAPPQGGAGTTFAAHGGDAVSHEGDPAAPPPQHRDPLRPHAMPAPTSSVVSTSLRTRAPRLEEMDSSLYYISQSMWLKAMDRMPYSFSSYFLPALPPHHHRMLTRLRDVYVRPYRLAAADDLDLLSRLWNGHNRVVFAPESMKFSPEVHCVNERWKEMGFQGTDPSTDFRGAGLFGLTQLVYLVEKHSDQWNAMLSPDFMTAAAGINVSLRLMTLLDINITVNQFSSTMRSTYSAGKGQLQLCRFIFDENIEVAVNRLHEVYCFAMRLLYYRWTHSSRNLMEFNLLLNSMYVELERLLFMCDNLEDLCTVL</sequence>
<gene>
    <name evidence="3" type="ORF">ABL78_1111</name>
</gene>
<evidence type="ECO:0000313" key="3">
    <source>
        <dbReference type="EMBL" id="KPI89731.1"/>
    </source>
</evidence>
<accession>A0A0N1I9A9</accession>
<name>A0A0N1I9A9_LEPSE</name>
<feature type="region of interest" description="Disordered" evidence="1">
    <location>
        <begin position="57"/>
        <end position="117"/>
    </location>
</feature>
<comment type="caution">
    <text evidence="3">The sequence shown here is derived from an EMBL/GenBank/DDBJ whole genome shotgun (WGS) entry which is preliminary data.</text>
</comment>
<protein>
    <recommendedName>
        <fullName evidence="2">ELMO domain-containing protein</fullName>
    </recommendedName>
</protein>
<dbReference type="PANTHER" id="PTHR12771:SF56">
    <property type="entry name" value="CED-12"/>
    <property type="match status" value="1"/>
</dbReference>
<feature type="domain" description="ELMO" evidence="2">
    <location>
        <begin position="184"/>
        <end position="362"/>
    </location>
</feature>
<evidence type="ECO:0000313" key="4">
    <source>
        <dbReference type="Proteomes" id="UP000038009"/>
    </source>
</evidence>
<proteinExistence type="predicted"/>
<dbReference type="AlphaFoldDB" id="A0A0N1I9A9"/>
<keyword evidence="4" id="KW-1185">Reference proteome</keyword>
<dbReference type="OMA" id="RLWNGHN"/>
<dbReference type="InterPro" id="IPR050868">
    <property type="entry name" value="ELMO_domain-containing"/>
</dbReference>
<dbReference type="EMBL" id="LJSK01000017">
    <property type="protein sequence ID" value="KPI89731.1"/>
    <property type="molecule type" value="Genomic_DNA"/>
</dbReference>
<dbReference type="Pfam" id="PF04727">
    <property type="entry name" value="ELMO_CED12"/>
    <property type="match status" value="1"/>
</dbReference>
<dbReference type="InterPro" id="IPR006816">
    <property type="entry name" value="ELMO_dom"/>
</dbReference>
<evidence type="ECO:0000256" key="1">
    <source>
        <dbReference type="SAM" id="MobiDB-lite"/>
    </source>
</evidence>
<organism evidence="3 4">
    <name type="scientific">Leptomonas seymouri</name>
    <dbReference type="NCBI Taxonomy" id="5684"/>
    <lineage>
        <taxon>Eukaryota</taxon>
        <taxon>Discoba</taxon>
        <taxon>Euglenozoa</taxon>
        <taxon>Kinetoplastea</taxon>
        <taxon>Metakinetoplastina</taxon>
        <taxon>Trypanosomatida</taxon>
        <taxon>Trypanosomatidae</taxon>
        <taxon>Leishmaniinae</taxon>
        <taxon>Leptomonas</taxon>
    </lineage>
</organism>